<comment type="caution">
    <text evidence="2">The sequence shown here is derived from an EMBL/GenBank/DDBJ whole genome shotgun (WGS) entry which is preliminary data.</text>
</comment>
<keyword evidence="3" id="KW-1185">Reference proteome</keyword>
<accession>A0A8X7CKN1</accession>
<dbReference type="EMBL" id="BMAV01019222">
    <property type="protein sequence ID" value="GFY72033.1"/>
    <property type="molecule type" value="Genomic_DNA"/>
</dbReference>
<name>A0A8X7CKN1_9ARAC</name>
<reference evidence="2" key="1">
    <citation type="submission" date="2020-08" db="EMBL/GenBank/DDBJ databases">
        <title>Multicomponent nature underlies the extraordinary mechanical properties of spider dragline silk.</title>
        <authorList>
            <person name="Kono N."/>
            <person name="Nakamura H."/>
            <person name="Mori M."/>
            <person name="Yoshida Y."/>
            <person name="Ohtoshi R."/>
            <person name="Malay A.D."/>
            <person name="Moran D.A.P."/>
            <person name="Tomita M."/>
            <person name="Numata K."/>
            <person name="Arakawa K."/>
        </authorList>
    </citation>
    <scope>NUCLEOTIDE SEQUENCE</scope>
</reference>
<gene>
    <name evidence="2" type="ORF">TNIN_321501</name>
</gene>
<feature type="compositionally biased region" description="Polar residues" evidence="1">
    <location>
        <begin position="30"/>
        <end position="41"/>
    </location>
</feature>
<evidence type="ECO:0000256" key="1">
    <source>
        <dbReference type="SAM" id="MobiDB-lite"/>
    </source>
</evidence>
<dbReference type="AlphaFoldDB" id="A0A8X7CKN1"/>
<evidence type="ECO:0000313" key="3">
    <source>
        <dbReference type="Proteomes" id="UP000886998"/>
    </source>
</evidence>
<proteinExistence type="predicted"/>
<dbReference type="Proteomes" id="UP000886998">
    <property type="component" value="Unassembled WGS sequence"/>
</dbReference>
<protein>
    <submittedName>
        <fullName evidence="2">Uncharacterized protein</fullName>
    </submittedName>
</protein>
<organism evidence="2 3">
    <name type="scientific">Trichonephila inaurata madagascariensis</name>
    <dbReference type="NCBI Taxonomy" id="2747483"/>
    <lineage>
        <taxon>Eukaryota</taxon>
        <taxon>Metazoa</taxon>
        <taxon>Ecdysozoa</taxon>
        <taxon>Arthropoda</taxon>
        <taxon>Chelicerata</taxon>
        <taxon>Arachnida</taxon>
        <taxon>Araneae</taxon>
        <taxon>Araneomorphae</taxon>
        <taxon>Entelegynae</taxon>
        <taxon>Araneoidea</taxon>
        <taxon>Nephilidae</taxon>
        <taxon>Trichonephila</taxon>
        <taxon>Trichonephila inaurata</taxon>
    </lineage>
</organism>
<sequence>MNQDTLNDLGNYLNLRFQTLLKRHTESDASSRYGSKTSLSEDQNRDYKKLYEDLKRRNKRLKETLQEIREELEKIKKQNCRNYLRALL</sequence>
<feature type="region of interest" description="Disordered" evidence="1">
    <location>
        <begin position="25"/>
        <end position="45"/>
    </location>
</feature>
<evidence type="ECO:0000313" key="2">
    <source>
        <dbReference type="EMBL" id="GFY72033.1"/>
    </source>
</evidence>
<dbReference type="Gene3D" id="6.10.250.1820">
    <property type="match status" value="1"/>
</dbReference>